<accession>A0ABR4AKE1</accession>
<comment type="caution">
    <text evidence="1">The sequence shown here is derived from an EMBL/GenBank/DDBJ whole genome shotgun (WGS) entry which is preliminary data.</text>
</comment>
<name>A0ABR4AKE1_9LECA</name>
<proteinExistence type="predicted"/>
<protein>
    <submittedName>
        <fullName evidence="1">Uncharacterized protein</fullName>
    </submittedName>
</protein>
<sequence length="100" mass="11732">MPAWQCGQYSLQYQTACGGDRRFYAFWHRFIGHSKLCDWLRSKSAKGSSGESQKPCRAERVSLQDVVWSRVRGMYNTIIDYQAYELTIDSRTRITIITWL</sequence>
<organism evidence="1 2">
    <name type="scientific">Stereocaulon virgatum</name>
    <dbReference type="NCBI Taxonomy" id="373712"/>
    <lineage>
        <taxon>Eukaryota</taxon>
        <taxon>Fungi</taxon>
        <taxon>Dikarya</taxon>
        <taxon>Ascomycota</taxon>
        <taxon>Pezizomycotina</taxon>
        <taxon>Lecanoromycetes</taxon>
        <taxon>OSLEUM clade</taxon>
        <taxon>Lecanoromycetidae</taxon>
        <taxon>Lecanorales</taxon>
        <taxon>Lecanorineae</taxon>
        <taxon>Stereocaulaceae</taxon>
        <taxon>Stereocaulon</taxon>
    </lineage>
</organism>
<evidence type="ECO:0000313" key="1">
    <source>
        <dbReference type="EMBL" id="KAL2046235.1"/>
    </source>
</evidence>
<keyword evidence="2" id="KW-1185">Reference proteome</keyword>
<evidence type="ECO:0000313" key="2">
    <source>
        <dbReference type="Proteomes" id="UP001590950"/>
    </source>
</evidence>
<dbReference type="Proteomes" id="UP001590950">
    <property type="component" value="Unassembled WGS sequence"/>
</dbReference>
<dbReference type="EMBL" id="JBEFKJ010000004">
    <property type="protein sequence ID" value="KAL2046235.1"/>
    <property type="molecule type" value="Genomic_DNA"/>
</dbReference>
<reference evidence="1 2" key="1">
    <citation type="submission" date="2024-09" db="EMBL/GenBank/DDBJ databases">
        <title>Rethinking Asexuality: The Enigmatic Case of Functional Sexual Genes in Lepraria (Stereocaulaceae).</title>
        <authorList>
            <person name="Doellman M."/>
            <person name="Sun Y."/>
            <person name="Barcenas-Pena A."/>
            <person name="Lumbsch H.T."/>
            <person name="Grewe F."/>
        </authorList>
    </citation>
    <scope>NUCLEOTIDE SEQUENCE [LARGE SCALE GENOMIC DNA]</scope>
    <source>
        <strain evidence="1 2">Mercado 3170</strain>
    </source>
</reference>
<gene>
    <name evidence="1" type="ORF">N7G274_001682</name>
</gene>